<dbReference type="GO" id="GO:0005739">
    <property type="term" value="C:mitochondrion"/>
    <property type="evidence" value="ECO:0007669"/>
    <property type="project" value="UniProtKB-SubCell"/>
</dbReference>
<dbReference type="Gene3D" id="3.40.50.12710">
    <property type="match status" value="1"/>
</dbReference>
<dbReference type="Proteomes" id="UP000583929">
    <property type="component" value="Unassembled WGS sequence"/>
</dbReference>
<evidence type="ECO:0000256" key="8">
    <source>
        <dbReference type="SAM" id="MobiDB-lite"/>
    </source>
</evidence>
<dbReference type="InterPro" id="IPR029063">
    <property type="entry name" value="SAM-dependent_MTases_sf"/>
</dbReference>
<reference evidence="9 10" key="1">
    <citation type="journal article" date="2020" name="bioRxiv">
        <title>Sequence and annotation of 42 cannabis genomes reveals extensive copy number variation in cannabinoid synthesis and pathogen resistance genes.</title>
        <authorList>
            <person name="Mckernan K.J."/>
            <person name="Helbert Y."/>
            <person name="Kane L.T."/>
            <person name="Ebling H."/>
            <person name="Zhang L."/>
            <person name="Liu B."/>
            <person name="Eaton Z."/>
            <person name="Mclaughlin S."/>
            <person name="Kingan S."/>
            <person name="Baybayan P."/>
            <person name="Concepcion G."/>
            <person name="Jordan M."/>
            <person name="Riva A."/>
            <person name="Barbazuk W."/>
            <person name="Harkins T."/>
        </authorList>
    </citation>
    <scope>NUCLEOTIDE SEQUENCE [LARGE SCALE GENOMIC DNA]</scope>
    <source>
        <strain evidence="10">cv. Jamaican Lion 4</strain>
        <tissue evidence="9">Leaf</tissue>
    </source>
</reference>
<dbReference type="InterPro" id="IPR038375">
    <property type="entry name" value="NDUFAF7_sf"/>
</dbReference>
<comment type="function">
    <text evidence="7">Arginine methyltransferase involved in the assembly or stability of mitochondrial NADH:ubiquinone oxidoreductase complex (complex I).</text>
</comment>
<dbReference type="GO" id="GO:0035243">
    <property type="term" value="F:protein-arginine omega-N symmetric methyltransferase activity"/>
    <property type="evidence" value="ECO:0007669"/>
    <property type="project" value="UniProtKB-EC"/>
</dbReference>
<comment type="caution">
    <text evidence="9">The sequence shown here is derived from an EMBL/GenBank/DDBJ whole genome shotgun (WGS) entry which is preliminary data.</text>
</comment>
<evidence type="ECO:0000256" key="7">
    <source>
        <dbReference type="RuleBase" id="RU364114"/>
    </source>
</evidence>
<evidence type="ECO:0000313" key="9">
    <source>
        <dbReference type="EMBL" id="KAF4390721.1"/>
    </source>
</evidence>
<dbReference type="GO" id="GO:0032259">
    <property type="term" value="P:methylation"/>
    <property type="evidence" value="ECO:0007669"/>
    <property type="project" value="UniProtKB-KW"/>
</dbReference>
<evidence type="ECO:0000256" key="4">
    <source>
        <dbReference type="ARBA" id="ARBA00022679"/>
    </source>
</evidence>
<comment type="subcellular location">
    <subcellularLocation>
        <location evidence="1 7">Mitochondrion</location>
    </subcellularLocation>
</comment>
<feature type="compositionally biased region" description="Polar residues" evidence="8">
    <location>
        <begin position="138"/>
        <end position="147"/>
    </location>
</feature>
<dbReference type="SUPFAM" id="SSF53335">
    <property type="entry name" value="S-adenosyl-L-methionine-dependent methyltransferases"/>
    <property type="match status" value="1"/>
</dbReference>
<sequence>MNKKLFGMAEHSHEPSSDSELLVKHLKGIIKWSNLVAEYMEEVLTNPKAGFYISRDVFGAQDGWHLVMCLWEKMGQPKKVNLVELGPGRGTLMVDLLRRKYQPITNKLLVPKGKQNSTTPPSQPVPELQKKRQRAKSGRSNTTNTVRGPSVPPLDRSHYRPQSLKKLDLPSTTTPKKHSCRQPPHARRARNQDQENYQQTVSLD</sequence>
<name>A0A7J6H6Z9_CANSA</name>
<accession>A0A7J6H6Z9</accession>
<dbReference type="PANTHER" id="PTHR12049">
    <property type="entry name" value="PROTEIN ARGININE METHYLTRANSFERASE NDUFAF7, MITOCHONDRIAL"/>
    <property type="match status" value="1"/>
</dbReference>
<protein>
    <recommendedName>
        <fullName evidence="7">Protein arginine methyltransferase NDUFAF7</fullName>
        <ecNumber evidence="7">2.1.1.320</ecNumber>
    </recommendedName>
</protein>
<evidence type="ECO:0000256" key="2">
    <source>
        <dbReference type="ARBA" id="ARBA00005891"/>
    </source>
</evidence>
<keyword evidence="3 7" id="KW-0489">Methyltransferase</keyword>
<gene>
    <name evidence="9" type="ORF">G4B88_015611</name>
</gene>
<keyword evidence="4 7" id="KW-0808">Transferase</keyword>
<comment type="similarity">
    <text evidence="2 7">Belongs to the NDUFAF7 family.</text>
</comment>
<keyword evidence="10" id="KW-1185">Reference proteome</keyword>
<evidence type="ECO:0000256" key="6">
    <source>
        <dbReference type="ARBA" id="ARBA00048612"/>
    </source>
</evidence>
<dbReference type="GO" id="GO:0032981">
    <property type="term" value="P:mitochondrial respiratory chain complex I assembly"/>
    <property type="evidence" value="ECO:0007669"/>
    <property type="project" value="TreeGrafter"/>
</dbReference>
<dbReference type="EC" id="2.1.1.320" evidence="7"/>
<dbReference type="InterPro" id="IPR003788">
    <property type="entry name" value="NDUFAF7"/>
</dbReference>
<evidence type="ECO:0000256" key="1">
    <source>
        <dbReference type="ARBA" id="ARBA00004173"/>
    </source>
</evidence>
<feature type="compositionally biased region" description="Basic residues" evidence="8">
    <location>
        <begin position="175"/>
        <end position="189"/>
    </location>
</feature>
<feature type="region of interest" description="Disordered" evidence="8">
    <location>
        <begin position="107"/>
        <end position="204"/>
    </location>
</feature>
<keyword evidence="5 7" id="KW-0496">Mitochondrion</keyword>
<evidence type="ECO:0000256" key="5">
    <source>
        <dbReference type="ARBA" id="ARBA00023128"/>
    </source>
</evidence>
<dbReference type="PANTHER" id="PTHR12049:SF7">
    <property type="entry name" value="PROTEIN ARGININE METHYLTRANSFERASE NDUFAF7, MITOCHONDRIAL"/>
    <property type="match status" value="1"/>
</dbReference>
<dbReference type="EMBL" id="JAATIQ010000062">
    <property type="protein sequence ID" value="KAF4390721.1"/>
    <property type="molecule type" value="Genomic_DNA"/>
</dbReference>
<organism evidence="9 10">
    <name type="scientific">Cannabis sativa</name>
    <name type="common">Hemp</name>
    <name type="synonym">Marijuana</name>
    <dbReference type="NCBI Taxonomy" id="3483"/>
    <lineage>
        <taxon>Eukaryota</taxon>
        <taxon>Viridiplantae</taxon>
        <taxon>Streptophyta</taxon>
        <taxon>Embryophyta</taxon>
        <taxon>Tracheophyta</taxon>
        <taxon>Spermatophyta</taxon>
        <taxon>Magnoliopsida</taxon>
        <taxon>eudicotyledons</taxon>
        <taxon>Gunneridae</taxon>
        <taxon>Pentapetalae</taxon>
        <taxon>rosids</taxon>
        <taxon>fabids</taxon>
        <taxon>Rosales</taxon>
        <taxon>Cannabaceae</taxon>
        <taxon>Cannabis</taxon>
    </lineage>
</organism>
<evidence type="ECO:0000256" key="3">
    <source>
        <dbReference type="ARBA" id="ARBA00022603"/>
    </source>
</evidence>
<dbReference type="Pfam" id="PF02636">
    <property type="entry name" value="Methyltransf_28"/>
    <property type="match status" value="1"/>
</dbReference>
<evidence type="ECO:0000313" key="10">
    <source>
        <dbReference type="Proteomes" id="UP000583929"/>
    </source>
</evidence>
<dbReference type="AlphaFoldDB" id="A0A7J6H6Z9"/>
<comment type="catalytic activity">
    <reaction evidence="6 7">
        <text>L-arginyl-[protein] + 2 S-adenosyl-L-methionine = N(omega),N(omega)'-dimethyl-L-arginyl-[protein] + 2 S-adenosyl-L-homocysteine + 2 H(+)</text>
        <dbReference type="Rhea" id="RHEA:48108"/>
        <dbReference type="Rhea" id="RHEA-COMP:10532"/>
        <dbReference type="Rhea" id="RHEA-COMP:11992"/>
        <dbReference type="ChEBI" id="CHEBI:15378"/>
        <dbReference type="ChEBI" id="CHEBI:29965"/>
        <dbReference type="ChEBI" id="CHEBI:57856"/>
        <dbReference type="ChEBI" id="CHEBI:59789"/>
        <dbReference type="ChEBI" id="CHEBI:88221"/>
        <dbReference type="EC" id="2.1.1.320"/>
    </reaction>
</comment>
<feature type="compositionally biased region" description="Polar residues" evidence="8">
    <location>
        <begin position="194"/>
        <end position="204"/>
    </location>
</feature>
<proteinExistence type="inferred from homology"/>